<dbReference type="PRINTS" id="PR00344">
    <property type="entry name" value="BCTRLSENSOR"/>
</dbReference>
<feature type="domain" description="PAS" evidence="11">
    <location>
        <begin position="37"/>
        <end position="72"/>
    </location>
</feature>
<dbReference type="PROSITE" id="PS50109">
    <property type="entry name" value="HIS_KIN"/>
    <property type="match status" value="1"/>
</dbReference>
<evidence type="ECO:0000259" key="11">
    <source>
        <dbReference type="PROSITE" id="PS50112"/>
    </source>
</evidence>
<keyword evidence="9" id="KW-0902">Two-component regulatory system</keyword>
<dbReference type="Gene3D" id="3.30.450.20">
    <property type="entry name" value="PAS domain"/>
    <property type="match status" value="1"/>
</dbReference>
<dbReference type="Pfam" id="PF13426">
    <property type="entry name" value="PAS_9"/>
    <property type="match status" value="1"/>
</dbReference>
<evidence type="ECO:0000256" key="1">
    <source>
        <dbReference type="ARBA" id="ARBA00000085"/>
    </source>
</evidence>
<dbReference type="GO" id="GO:0005524">
    <property type="term" value="F:ATP binding"/>
    <property type="evidence" value="ECO:0007669"/>
    <property type="project" value="UniProtKB-KW"/>
</dbReference>
<evidence type="ECO:0000256" key="2">
    <source>
        <dbReference type="ARBA" id="ARBA00012438"/>
    </source>
</evidence>
<dbReference type="InterPro" id="IPR005467">
    <property type="entry name" value="His_kinase_dom"/>
</dbReference>
<dbReference type="Pfam" id="PF00512">
    <property type="entry name" value="HisKA"/>
    <property type="match status" value="1"/>
</dbReference>
<dbReference type="Proteomes" id="UP000285456">
    <property type="component" value="Unassembled WGS sequence"/>
</dbReference>
<dbReference type="SUPFAM" id="SSF55874">
    <property type="entry name" value="ATPase domain of HSP90 chaperone/DNA topoisomerase II/histidine kinase"/>
    <property type="match status" value="1"/>
</dbReference>
<evidence type="ECO:0000256" key="3">
    <source>
        <dbReference type="ARBA" id="ARBA00022553"/>
    </source>
</evidence>
<evidence type="ECO:0000256" key="6">
    <source>
        <dbReference type="ARBA" id="ARBA00022777"/>
    </source>
</evidence>
<dbReference type="CDD" id="cd00082">
    <property type="entry name" value="HisKA"/>
    <property type="match status" value="1"/>
</dbReference>
<dbReference type="SMART" id="SM00387">
    <property type="entry name" value="HATPase_c"/>
    <property type="match status" value="1"/>
</dbReference>
<keyword evidence="8" id="KW-0749">Sporulation</keyword>
<evidence type="ECO:0000256" key="7">
    <source>
        <dbReference type="ARBA" id="ARBA00022840"/>
    </source>
</evidence>
<dbReference type="FunFam" id="1.10.287.130:FF:000040">
    <property type="entry name" value="PAS domain-containing sensor histidine kinase"/>
    <property type="match status" value="1"/>
</dbReference>
<protein>
    <recommendedName>
        <fullName evidence="2">histidine kinase</fullName>
        <ecNumber evidence="2">2.7.13.3</ecNumber>
    </recommendedName>
</protein>
<reference evidence="12 13" key="1">
    <citation type="journal article" date="2007" name="Int. J. Syst. Evol. Microbiol.">
        <title>Oceanobacillus profundus sp. nov., isolated from a deep-sea sediment core.</title>
        <authorList>
            <person name="Kim Y.G."/>
            <person name="Choi D.H."/>
            <person name="Hyun S."/>
            <person name="Cho B.C."/>
        </authorList>
    </citation>
    <scope>NUCLEOTIDE SEQUENCE [LARGE SCALE GENOMIC DNA]</scope>
    <source>
        <strain evidence="12 13">DSM 18246</strain>
    </source>
</reference>
<gene>
    <name evidence="12" type="ORF">D1B32_21990</name>
</gene>
<dbReference type="EC" id="2.7.13.3" evidence="2"/>
<dbReference type="InterPro" id="IPR003594">
    <property type="entry name" value="HATPase_dom"/>
</dbReference>
<dbReference type="NCBIfam" id="TIGR00229">
    <property type="entry name" value="sensory_box"/>
    <property type="match status" value="1"/>
</dbReference>
<dbReference type="InterPro" id="IPR000014">
    <property type="entry name" value="PAS"/>
</dbReference>
<dbReference type="SMART" id="SM00388">
    <property type="entry name" value="HisKA"/>
    <property type="match status" value="1"/>
</dbReference>
<evidence type="ECO:0000313" key="12">
    <source>
        <dbReference type="EMBL" id="RHW29457.1"/>
    </source>
</evidence>
<dbReference type="Pfam" id="PF02518">
    <property type="entry name" value="HATPase_c"/>
    <property type="match status" value="1"/>
</dbReference>
<dbReference type="PANTHER" id="PTHR43065:SF10">
    <property type="entry name" value="PEROXIDE STRESS-ACTIVATED HISTIDINE KINASE MAK3"/>
    <property type="match status" value="1"/>
</dbReference>
<evidence type="ECO:0000313" key="13">
    <source>
        <dbReference type="Proteomes" id="UP000285456"/>
    </source>
</evidence>
<keyword evidence="7" id="KW-0067">ATP-binding</keyword>
<accession>A0A417YAB3</accession>
<dbReference type="AlphaFoldDB" id="A0A417YAB3"/>
<dbReference type="InterPro" id="IPR035965">
    <property type="entry name" value="PAS-like_dom_sf"/>
</dbReference>
<evidence type="ECO:0000256" key="4">
    <source>
        <dbReference type="ARBA" id="ARBA00022679"/>
    </source>
</evidence>
<keyword evidence="3" id="KW-0597">Phosphoprotein</keyword>
<organism evidence="12 13">
    <name type="scientific">Oceanobacillus profundus</name>
    <dbReference type="NCBI Taxonomy" id="372463"/>
    <lineage>
        <taxon>Bacteria</taxon>
        <taxon>Bacillati</taxon>
        <taxon>Bacillota</taxon>
        <taxon>Bacilli</taxon>
        <taxon>Bacillales</taxon>
        <taxon>Bacillaceae</taxon>
        <taxon>Oceanobacillus</taxon>
    </lineage>
</organism>
<comment type="caution">
    <text evidence="12">The sequence shown here is derived from an EMBL/GenBank/DDBJ whole genome shotgun (WGS) entry which is preliminary data.</text>
</comment>
<dbReference type="Gene3D" id="3.30.565.10">
    <property type="entry name" value="Histidine kinase-like ATPase, C-terminal domain"/>
    <property type="match status" value="1"/>
</dbReference>
<dbReference type="InterPro" id="IPR036890">
    <property type="entry name" value="HATPase_C_sf"/>
</dbReference>
<dbReference type="SUPFAM" id="SSF55785">
    <property type="entry name" value="PYP-like sensor domain (PAS domain)"/>
    <property type="match status" value="1"/>
</dbReference>
<name>A0A417YAB3_9BACI</name>
<proteinExistence type="predicted"/>
<dbReference type="OrthoDB" id="9815750at2"/>
<dbReference type="PROSITE" id="PS50112">
    <property type="entry name" value="PAS"/>
    <property type="match status" value="1"/>
</dbReference>
<dbReference type="CDD" id="cd00130">
    <property type="entry name" value="PAS"/>
    <property type="match status" value="1"/>
</dbReference>
<dbReference type="GO" id="GO:0000155">
    <property type="term" value="F:phosphorelay sensor kinase activity"/>
    <property type="evidence" value="ECO:0007669"/>
    <property type="project" value="InterPro"/>
</dbReference>
<dbReference type="PANTHER" id="PTHR43065">
    <property type="entry name" value="SENSOR HISTIDINE KINASE"/>
    <property type="match status" value="1"/>
</dbReference>
<dbReference type="GO" id="GO:0030435">
    <property type="term" value="P:sporulation resulting in formation of a cellular spore"/>
    <property type="evidence" value="ECO:0007669"/>
    <property type="project" value="UniProtKB-KW"/>
</dbReference>
<keyword evidence="13" id="KW-1185">Reference proteome</keyword>
<dbReference type="InterPro" id="IPR036097">
    <property type="entry name" value="HisK_dim/P_sf"/>
</dbReference>
<evidence type="ECO:0000256" key="9">
    <source>
        <dbReference type="ARBA" id="ARBA00023012"/>
    </source>
</evidence>
<dbReference type="EMBL" id="QWEH01000025">
    <property type="protein sequence ID" value="RHW29457.1"/>
    <property type="molecule type" value="Genomic_DNA"/>
</dbReference>
<dbReference type="SUPFAM" id="SSF47384">
    <property type="entry name" value="Homodimeric domain of signal transducing histidine kinase"/>
    <property type="match status" value="1"/>
</dbReference>
<keyword evidence="5" id="KW-0547">Nucleotide-binding</keyword>
<evidence type="ECO:0000259" key="10">
    <source>
        <dbReference type="PROSITE" id="PS50109"/>
    </source>
</evidence>
<keyword evidence="6" id="KW-0418">Kinase</keyword>
<sequence length="369" mass="41684">MGVNNNNGEDISAFFSRTNNTNRVTALPLSVQNWIEENSSDAFLIVDGNGKIVYATKAVETTLSYKMEDLLGTHWDEKFTDNDVFYIREQIKTQKNSRKNFVLNVLNNDRNHVLLDCIVEEWTDGGTKPMHYLVYLKDITHKKETEEMMVRSEKMTVAGQLAAGIAHEIRNPLTSLKGFLQLLQAGVDRKEEYFTIMIDEIEKIETITSELLYISKPLTDNKKLEPVINMLEDIVTLLRPQASLNNVEILIERPVDAEIICDRSQIKQVLINLVKNAIEAMEEPGKIILSTQHGNGKIIISVQDEGRGISTDILHKLGEPFFTTKQSGTGLGLLITKQILEAHHANLEIKQNPTKGSTFQLVFTDSNEE</sequence>
<feature type="domain" description="Histidine kinase" evidence="10">
    <location>
        <begin position="164"/>
        <end position="367"/>
    </location>
</feature>
<dbReference type="Gene3D" id="1.10.287.130">
    <property type="match status" value="1"/>
</dbReference>
<dbReference type="InterPro" id="IPR003661">
    <property type="entry name" value="HisK_dim/P_dom"/>
</dbReference>
<evidence type="ECO:0000256" key="8">
    <source>
        <dbReference type="ARBA" id="ARBA00022969"/>
    </source>
</evidence>
<dbReference type="RefSeq" id="WP_095308816.1">
    <property type="nucleotide sequence ID" value="NZ_JAMAWL010000001.1"/>
</dbReference>
<evidence type="ECO:0000256" key="5">
    <source>
        <dbReference type="ARBA" id="ARBA00022741"/>
    </source>
</evidence>
<dbReference type="InterPro" id="IPR004358">
    <property type="entry name" value="Sig_transdc_His_kin-like_C"/>
</dbReference>
<keyword evidence="4" id="KW-0808">Transferase</keyword>
<comment type="catalytic activity">
    <reaction evidence="1">
        <text>ATP + protein L-histidine = ADP + protein N-phospho-L-histidine.</text>
        <dbReference type="EC" id="2.7.13.3"/>
    </reaction>
</comment>